<proteinExistence type="predicted"/>
<name>A0A9N8VPE2_9GLOM</name>
<accession>A0A9N8VPE2</accession>
<evidence type="ECO:0000256" key="1">
    <source>
        <dbReference type="SAM" id="Coils"/>
    </source>
</evidence>
<keyword evidence="3" id="KW-1185">Reference proteome</keyword>
<comment type="caution">
    <text evidence="2">The sequence shown here is derived from an EMBL/GenBank/DDBJ whole genome shotgun (WGS) entry which is preliminary data.</text>
</comment>
<reference evidence="2" key="1">
    <citation type="submission" date="2021-06" db="EMBL/GenBank/DDBJ databases">
        <authorList>
            <person name="Kallberg Y."/>
            <person name="Tangrot J."/>
            <person name="Rosling A."/>
        </authorList>
    </citation>
    <scope>NUCLEOTIDE SEQUENCE</scope>
    <source>
        <strain evidence="2">BR232B</strain>
    </source>
</reference>
<organism evidence="2 3">
    <name type="scientific">Paraglomus brasilianum</name>
    <dbReference type="NCBI Taxonomy" id="144538"/>
    <lineage>
        <taxon>Eukaryota</taxon>
        <taxon>Fungi</taxon>
        <taxon>Fungi incertae sedis</taxon>
        <taxon>Mucoromycota</taxon>
        <taxon>Glomeromycotina</taxon>
        <taxon>Glomeromycetes</taxon>
        <taxon>Paraglomerales</taxon>
        <taxon>Paraglomeraceae</taxon>
        <taxon>Paraglomus</taxon>
    </lineage>
</organism>
<evidence type="ECO:0000313" key="2">
    <source>
        <dbReference type="EMBL" id="CAG8456161.1"/>
    </source>
</evidence>
<evidence type="ECO:0000313" key="3">
    <source>
        <dbReference type="Proteomes" id="UP000789739"/>
    </source>
</evidence>
<feature type="coiled-coil region" evidence="1">
    <location>
        <begin position="9"/>
        <end position="42"/>
    </location>
</feature>
<dbReference type="OrthoDB" id="2368109at2759"/>
<keyword evidence="1" id="KW-0175">Coiled coil</keyword>
<dbReference type="AlphaFoldDB" id="A0A9N8VPE2"/>
<dbReference type="EMBL" id="CAJVPI010000015">
    <property type="protein sequence ID" value="CAG8456161.1"/>
    <property type="molecule type" value="Genomic_DNA"/>
</dbReference>
<sequence length="149" mass="16853">MFSNIKSVIATLKENKENKADQKKKEKDIQNIKAQIDDAYEEWCDEYDEEADFVCTAIPTSEPLQGKLLLNPVKKLLNKDPSCWNNDDLMPIAELLAGRPFIDGSGDNFEGASAFHSIMPDFDLYLEEHDDIRGIVDPIYCDCTSSSRT</sequence>
<protein>
    <submittedName>
        <fullName evidence="2">3977_t:CDS:1</fullName>
    </submittedName>
</protein>
<dbReference type="Proteomes" id="UP000789739">
    <property type="component" value="Unassembled WGS sequence"/>
</dbReference>
<gene>
    <name evidence="2" type="ORF">PBRASI_LOCUS325</name>
</gene>